<comment type="caution">
    <text evidence="1">The sequence shown here is derived from an EMBL/GenBank/DDBJ whole genome shotgun (WGS) entry which is preliminary data.</text>
</comment>
<gene>
    <name evidence="1" type="ORF">GRI40_08920</name>
</gene>
<protein>
    <submittedName>
        <fullName evidence="1">Uncharacterized protein</fullName>
    </submittedName>
</protein>
<sequence length="179" mass="20072">MAQDNDLRLNIRALAALGGASASWRSDLAELFSSDAPLEPWLRERLAAAFLNEKDTGARLNLANHDGDRRHQESVSARHDWMKIGRWISSRWAASGNKEQAIWDASEHFGISEGKGKKSIEYFQAAGPRIERALKTDAGTGLDRATIEQIYHALDSDPEDRTCFRQINRDLLRDLGLSQ</sequence>
<dbReference type="Proteomes" id="UP000439522">
    <property type="component" value="Unassembled WGS sequence"/>
</dbReference>
<dbReference type="AlphaFoldDB" id="A0A6I4TE46"/>
<name>A0A6I4TE46_9SPHN</name>
<dbReference type="RefSeq" id="WP_160610983.1">
    <property type="nucleotide sequence ID" value="NZ_WTZA01000001.1"/>
</dbReference>
<keyword evidence="2" id="KW-1185">Reference proteome</keyword>
<reference evidence="1 2" key="1">
    <citation type="submission" date="2019-12" db="EMBL/GenBank/DDBJ databases">
        <title>Genomic-based taxomic classification of the family Erythrobacteraceae.</title>
        <authorList>
            <person name="Xu L."/>
        </authorList>
    </citation>
    <scope>NUCLEOTIDE SEQUENCE [LARGE SCALE GENOMIC DNA]</scope>
    <source>
        <strain evidence="1 2">100921-2</strain>
    </source>
</reference>
<accession>A0A6I4TE46</accession>
<proteinExistence type="predicted"/>
<evidence type="ECO:0000313" key="1">
    <source>
        <dbReference type="EMBL" id="MXO75333.1"/>
    </source>
</evidence>
<dbReference type="EMBL" id="WTZA01000001">
    <property type="protein sequence ID" value="MXO75333.1"/>
    <property type="molecule type" value="Genomic_DNA"/>
</dbReference>
<organism evidence="1 2">
    <name type="scientific">Tsuneonella aeria</name>
    <dbReference type="NCBI Taxonomy" id="1837929"/>
    <lineage>
        <taxon>Bacteria</taxon>
        <taxon>Pseudomonadati</taxon>
        <taxon>Pseudomonadota</taxon>
        <taxon>Alphaproteobacteria</taxon>
        <taxon>Sphingomonadales</taxon>
        <taxon>Erythrobacteraceae</taxon>
        <taxon>Tsuneonella</taxon>
    </lineage>
</organism>
<evidence type="ECO:0000313" key="2">
    <source>
        <dbReference type="Proteomes" id="UP000439522"/>
    </source>
</evidence>